<dbReference type="InterPro" id="IPR005467">
    <property type="entry name" value="His_kinase_dom"/>
</dbReference>
<dbReference type="Pfam" id="PF02518">
    <property type="entry name" value="HATPase_c"/>
    <property type="match status" value="1"/>
</dbReference>
<dbReference type="RefSeq" id="WP_128951835.1">
    <property type="nucleotide sequence ID" value="NZ_CP030053.1"/>
</dbReference>
<evidence type="ECO:0000313" key="12">
    <source>
        <dbReference type="EMBL" id="RXH11220.1"/>
    </source>
</evidence>
<evidence type="ECO:0000256" key="1">
    <source>
        <dbReference type="ARBA" id="ARBA00000085"/>
    </source>
</evidence>
<dbReference type="PANTHER" id="PTHR45436">
    <property type="entry name" value="SENSOR HISTIDINE KINASE YKOH"/>
    <property type="match status" value="1"/>
</dbReference>
<dbReference type="Gene3D" id="1.10.287.130">
    <property type="match status" value="1"/>
</dbReference>
<name>A0AAE5X1X6_9BRAD</name>
<evidence type="ECO:0000256" key="3">
    <source>
        <dbReference type="ARBA" id="ARBA00022553"/>
    </source>
</evidence>
<dbReference type="Proteomes" id="UP000290401">
    <property type="component" value="Unassembled WGS sequence"/>
</dbReference>
<comment type="catalytic activity">
    <reaction evidence="1">
        <text>ATP + protein L-histidine = ADP + protein N-phospho-L-histidine.</text>
        <dbReference type="EC" id="2.7.13.3"/>
    </reaction>
</comment>
<keyword evidence="6 11" id="KW-0418">Kinase</keyword>
<evidence type="ECO:0000313" key="14">
    <source>
        <dbReference type="Proteomes" id="UP000290401"/>
    </source>
</evidence>
<dbReference type="GO" id="GO:0000160">
    <property type="term" value="P:phosphorelay signal transduction system"/>
    <property type="evidence" value="ECO:0007669"/>
    <property type="project" value="TreeGrafter"/>
</dbReference>
<evidence type="ECO:0000256" key="6">
    <source>
        <dbReference type="ARBA" id="ARBA00022777"/>
    </source>
</evidence>
<feature type="region of interest" description="Disordered" evidence="8">
    <location>
        <begin position="451"/>
        <end position="471"/>
    </location>
</feature>
<dbReference type="GO" id="GO:0004673">
    <property type="term" value="F:protein histidine kinase activity"/>
    <property type="evidence" value="ECO:0007669"/>
    <property type="project" value="UniProtKB-EC"/>
</dbReference>
<feature type="transmembrane region" description="Helical" evidence="9">
    <location>
        <begin position="169"/>
        <end position="188"/>
    </location>
</feature>
<dbReference type="EC" id="2.7.13.3" evidence="2"/>
<sequence length="471" mass="49680">MSRHSLRLRLVAGGIVAILIALGIAGVALVVVFERHVSRTLAQDLDVHLKQLLANIDVNSQGKLVLTQTPVDPRFADPLSGLYWQVGDDHGQLLRSRSLWDSAMALPADRLAPGETHQHEAAGPDGQRVLVAERAITLSAGGKPVTIRLAVAEDLARVSEASSAFAKDLSIALALLGCVLALATWVQVGVGLHPLIALHRGVADIRAGRIRHLPSSVPTEVHPLVEEVNALIDAQDTEIERSRGRAADLAHGLKTPLAALAADSSRLRERGEHDIAKDIEAVGEAMGRHVDRELARARVRGRARGGVATSVAVKPLVGSIIATVSRTPEGARVRFENLVADDLCLPLDRTDLAEILGNLIENAARHAAGCVRIAADHNRPSLAVGDDGEGIEPTHLSRVIARGTRLDERGGAAGLGLAIVQDVLDAYEWGLELSKSELGGLKATIGPKSAAARLSSSSKESNASLPSPQNA</sequence>
<gene>
    <name evidence="12" type="ORF">EAS56_20555</name>
    <name evidence="11" type="ORF">XH91_18205</name>
</gene>
<evidence type="ECO:0000313" key="13">
    <source>
        <dbReference type="Proteomes" id="UP000288972"/>
    </source>
</evidence>
<dbReference type="EMBL" id="CP030053">
    <property type="protein sequence ID" value="QAU47099.1"/>
    <property type="molecule type" value="Genomic_DNA"/>
</dbReference>
<dbReference type="Proteomes" id="UP000288972">
    <property type="component" value="Chromosome"/>
</dbReference>
<evidence type="ECO:0000259" key="10">
    <source>
        <dbReference type="PROSITE" id="PS50109"/>
    </source>
</evidence>
<accession>A0AAE5X1X6</accession>
<keyword evidence="14" id="KW-1185">Reference proteome</keyword>
<reference evidence="12 14" key="2">
    <citation type="submission" date="2018-10" db="EMBL/GenBank/DDBJ databases">
        <title>Bradyrhizobium sp. nov., effective nodules isolated from peanut in China.</title>
        <authorList>
            <person name="Li Y."/>
        </authorList>
    </citation>
    <scope>NUCLEOTIDE SEQUENCE [LARGE SCALE GENOMIC DNA]</scope>
    <source>
        <strain evidence="12 14">CCBAU 53426</strain>
    </source>
</reference>
<organism evidence="11 13">
    <name type="scientific">Bradyrhizobium guangzhouense</name>
    <dbReference type="NCBI Taxonomy" id="1325095"/>
    <lineage>
        <taxon>Bacteria</taxon>
        <taxon>Pseudomonadati</taxon>
        <taxon>Pseudomonadota</taxon>
        <taxon>Alphaproteobacteria</taxon>
        <taxon>Hyphomicrobiales</taxon>
        <taxon>Nitrobacteraceae</taxon>
        <taxon>Bradyrhizobium</taxon>
    </lineage>
</organism>
<feature type="transmembrane region" description="Helical" evidence="9">
    <location>
        <begin position="12"/>
        <end position="33"/>
    </location>
</feature>
<evidence type="ECO:0000256" key="7">
    <source>
        <dbReference type="ARBA" id="ARBA00022989"/>
    </source>
</evidence>
<dbReference type="AlphaFoldDB" id="A0AAE5X1X6"/>
<dbReference type="InterPro" id="IPR036890">
    <property type="entry name" value="HATPase_C_sf"/>
</dbReference>
<keyword evidence="5 9" id="KW-0812">Transmembrane</keyword>
<evidence type="ECO:0000256" key="5">
    <source>
        <dbReference type="ARBA" id="ARBA00022692"/>
    </source>
</evidence>
<keyword evidence="3" id="KW-0597">Phosphoprotein</keyword>
<proteinExistence type="predicted"/>
<feature type="domain" description="Histidine kinase" evidence="10">
    <location>
        <begin position="248"/>
        <end position="451"/>
    </location>
</feature>
<dbReference type="PROSITE" id="PS50109">
    <property type="entry name" value="HIS_KIN"/>
    <property type="match status" value="1"/>
</dbReference>
<evidence type="ECO:0000256" key="4">
    <source>
        <dbReference type="ARBA" id="ARBA00022679"/>
    </source>
</evidence>
<dbReference type="SUPFAM" id="SSF55874">
    <property type="entry name" value="ATPase domain of HSP90 chaperone/DNA topoisomerase II/histidine kinase"/>
    <property type="match status" value="1"/>
</dbReference>
<evidence type="ECO:0000256" key="8">
    <source>
        <dbReference type="SAM" id="MobiDB-lite"/>
    </source>
</evidence>
<evidence type="ECO:0000256" key="2">
    <source>
        <dbReference type="ARBA" id="ARBA00012438"/>
    </source>
</evidence>
<dbReference type="GO" id="GO:0005886">
    <property type="term" value="C:plasma membrane"/>
    <property type="evidence" value="ECO:0007669"/>
    <property type="project" value="TreeGrafter"/>
</dbReference>
<keyword evidence="7 9" id="KW-1133">Transmembrane helix</keyword>
<dbReference type="SMART" id="SM00387">
    <property type="entry name" value="HATPase_c"/>
    <property type="match status" value="1"/>
</dbReference>
<evidence type="ECO:0000313" key="11">
    <source>
        <dbReference type="EMBL" id="QAU47099.1"/>
    </source>
</evidence>
<dbReference type="EMBL" id="RDQZ01000017">
    <property type="protein sequence ID" value="RXH11220.1"/>
    <property type="molecule type" value="Genomic_DNA"/>
</dbReference>
<dbReference type="PANTHER" id="PTHR45436:SF5">
    <property type="entry name" value="SENSOR HISTIDINE KINASE TRCS"/>
    <property type="match status" value="1"/>
</dbReference>
<protein>
    <recommendedName>
        <fullName evidence="2">histidine kinase</fullName>
        <ecNumber evidence="2">2.7.13.3</ecNumber>
    </recommendedName>
</protein>
<keyword evidence="4" id="KW-0808">Transferase</keyword>
<evidence type="ECO:0000256" key="9">
    <source>
        <dbReference type="SAM" id="Phobius"/>
    </source>
</evidence>
<keyword evidence="9" id="KW-0472">Membrane</keyword>
<dbReference type="Gene3D" id="3.30.565.10">
    <property type="entry name" value="Histidine kinase-like ATPase, C-terminal domain"/>
    <property type="match status" value="1"/>
</dbReference>
<dbReference type="InterPro" id="IPR003594">
    <property type="entry name" value="HATPase_dom"/>
</dbReference>
<dbReference type="KEGG" id="bgz:XH91_18205"/>
<reference evidence="11 13" key="1">
    <citation type="submission" date="2018-06" db="EMBL/GenBank/DDBJ databases">
        <title>Comparative genomics of rhizobia nodulating Arachis hypogaea in China.</title>
        <authorList>
            <person name="Li Y."/>
        </authorList>
    </citation>
    <scope>NUCLEOTIDE SEQUENCE [LARGE SCALE GENOMIC DNA]</scope>
    <source>
        <strain evidence="11 13">CCBAU 51670</strain>
    </source>
</reference>
<dbReference type="InterPro" id="IPR050428">
    <property type="entry name" value="TCS_sensor_his_kinase"/>
</dbReference>